<keyword evidence="8 10" id="KW-0472">Membrane</keyword>
<dbReference type="InterPro" id="IPR003856">
    <property type="entry name" value="LPS_length_determ_N"/>
</dbReference>
<dbReference type="CDD" id="cd05387">
    <property type="entry name" value="BY-kinase"/>
    <property type="match status" value="1"/>
</dbReference>
<dbReference type="PANTHER" id="PTHR32309">
    <property type="entry name" value="TYROSINE-PROTEIN KINASE"/>
    <property type="match status" value="1"/>
</dbReference>
<dbReference type="EC" id="2.7.10.2" evidence="12"/>
<feature type="compositionally biased region" description="Polar residues" evidence="9">
    <location>
        <begin position="482"/>
        <end position="491"/>
    </location>
</feature>
<reference evidence="12 13" key="1">
    <citation type="submission" date="2019-07" db="EMBL/GenBank/DDBJ databases">
        <title>Microlunatus dokdonensis sp. nov. isolated from the rhizospheric soil of the wild plant Elymus tsukushiensis.</title>
        <authorList>
            <person name="Ghim S.-Y."/>
            <person name="Hwang Y.-J."/>
            <person name="Son J.-S."/>
            <person name="Shin J.-H."/>
        </authorList>
    </citation>
    <scope>NUCLEOTIDE SEQUENCE [LARGE SCALE GENOMIC DNA]</scope>
    <source>
        <strain evidence="12 13">KUDC0627</strain>
    </source>
</reference>
<dbReference type="SUPFAM" id="SSF52540">
    <property type="entry name" value="P-loop containing nucleoside triphosphate hydrolases"/>
    <property type="match status" value="1"/>
</dbReference>
<dbReference type="InterPro" id="IPR027417">
    <property type="entry name" value="P-loop_NTPase"/>
</dbReference>
<dbReference type="EMBL" id="CP041692">
    <property type="protein sequence ID" value="QDP95182.1"/>
    <property type="molecule type" value="Genomic_DNA"/>
</dbReference>
<dbReference type="KEGG" id="mik:FOE78_03960"/>
<keyword evidence="12" id="KW-0418">Kinase</keyword>
<dbReference type="OrthoDB" id="9812433at2"/>
<keyword evidence="13" id="KW-1185">Reference proteome</keyword>
<keyword evidence="5" id="KW-0547">Nucleotide-binding</keyword>
<dbReference type="GO" id="GO:0005524">
    <property type="term" value="F:ATP binding"/>
    <property type="evidence" value="ECO:0007669"/>
    <property type="project" value="UniProtKB-KW"/>
</dbReference>
<dbReference type="GO" id="GO:0005886">
    <property type="term" value="C:plasma membrane"/>
    <property type="evidence" value="ECO:0007669"/>
    <property type="project" value="UniProtKB-SubCell"/>
</dbReference>
<feature type="domain" description="Polysaccharide chain length determinant N-terminal" evidence="11">
    <location>
        <begin position="1"/>
        <end position="87"/>
    </location>
</feature>
<dbReference type="Proteomes" id="UP000319263">
    <property type="component" value="Chromosome"/>
</dbReference>
<accession>A0A516PVN3</accession>
<keyword evidence="3" id="KW-1003">Cell membrane</keyword>
<gene>
    <name evidence="12" type="ORF">FOE78_03960</name>
</gene>
<evidence type="ECO:0000313" key="13">
    <source>
        <dbReference type="Proteomes" id="UP000319263"/>
    </source>
</evidence>
<evidence type="ECO:0000256" key="10">
    <source>
        <dbReference type="SAM" id="Phobius"/>
    </source>
</evidence>
<protein>
    <submittedName>
        <fullName evidence="12">Polysaccharide biosynthesis tyrosine autokinase</fullName>
        <ecNumber evidence="12">2.7.10.2</ecNumber>
    </submittedName>
</protein>
<evidence type="ECO:0000256" key="7">
    <source>
        <dbReference type="ARBA" id="ARBA00022989"/>
    </source>
</evidence>
<keyword evidence="4 10" id="KW-0812">Transmembrane</keyword>
<keyword evidence="6" id="KW-0067">ATP-binding</keyword>
<dbReference type="GO" id="GO:0004715">
    <property type="term" value="F:non-membrane spanning protein tyrosine kinase activity"/>
    <property type="evidence" value="ECO:0007669"/>
    <property type="project" value="UniProtKB-EC"/>
</dbReference>
<dbReference type="PANTHER" id="PTHR32309:SF13">
    <property type="entry name" value="FERRIC ENTEROBACTIN TRANSPORT PROTEIN FEPE"/>
    <property type="match status" value="1"/>
</dbReference>
<evidence type="ECO:0000256" key="1">
    <source>
        <dbReference type="ARBA" id="ARBA00004651"/>
    </source>
</evidence>
<evidence type="ECO:0000256" key="2">
    <source>
        <dbReference type="ARBA" id="ARBA00006683"/>
    </source>
</evidence>
<keyword evidence="12" id="KW-0808">Transferase</keyword>
<dbReference type="AlphaFoldDB" id="A0A516PVN3"/>
<dbReference type="NCBIfam" id="TIGR01007">
    <property type="entry name" value="eps_fam"/>
    <property type="match status" value="1"/>
</dbReference>
<evidence type="ECO:0000256" key="8">
    <source>
        <dbReference type="ARBA" id="ARBA00023136"/>
    </source>
</evidence>
<dbReference type="Pfam" id="PF10609">
    <property type="entry name" value="ParA"/>
    <property type="match status" value="1"/>
</dbReference>
<feature type="transmembrane region" description="Helical" evidence="10">
    <location>
        <begin position="171"/>
        <end position="189"/>
    </location>
</feature>
<dbReference type="InterPro" id="IPR005702">
    <property type="entry name" value="Wzc-like_C"/>
</dbReference>
<evidence type="ECO:0000256" key="3">
    <source>
        <dbReference type="ARBA" id="ARBA00022475"/>
    </source>
</evidence>
<dbReference type="InterPro" id="IPR050445">
    <property type="entry name" value="Bact_polysacc_biosynth/exp"/>
</dbReference>
<feature type="region of interest" description="Disordered" evidence="9">
    <location>
        <begin position="459"/>
        <end position="491"/>
    </location>
</feature>
<comment type="similarity">
    <text evidence="2">Belongs to the CpsC/CapA family.</text>
</comment>
<comment type="subcellular location">
    <subcellularLocation>
        <location evidence="1">Cell membrane</location>
        <topology evidence="1">Multi-pass membrane protein</topology>
    </subcellularLocation>
</comment>
<sequence length="491" mass="51093">MDLRGYLNALSRNWLIICLLVVAGLGAAFGAYRVTPATYASTVTFYVASPLAEGSNPQAAGQFAESRVSSYALLLQGDRLADEVADQSGIPANEIRGNITASAQPSTVLVTATVTSGSAQDAQTIAHSVASVFPPMVDELDNQGSSQTMVEVSVVSGPTETVQVAPSLKKYLVFGFAGGLLIGVAIALLRELLDVTIRTPETAAALVGAPVIGTIDHDGAVKKEPLIVGPAATSSRAEGFRQLRTNLLYIDTAEATDVLLVTSSLPLEGKSTVAADLALTLVESGNRVLLIDGDLRRPSVAKLFGLEPGVGLTNVLVGHVSVDEAIQSWGDKGPDVLTSGGLPPNPSELLGSPKTEKLLQELRGRYDKIIIDAPPLLPVADAVIASALTDGVLFVVRYGKTTRTTVANSARALHGVDARIVGTVLNMRRMSRRERKQYAGDGYAVLSDTTVGLKAADSGAEAAIPSDGGRRLGLESAEKNPVPQSAAATPR</sequence>
<proteinExistence type="inferred from homology"/>
<evidence type="ECO:0000256" key="6">
    <source>
        <dbReference type="ARBA" id="ARBA00022840"/>
    </source>
</evidence>
<dbReference type="Pfam" id="PF02706">
    <property type="entry name" value="Wzz"/>
    <property type="match status" value="1"/>
</dbReference>
<dbReference type="RefSeq" id="WP_143985164.1">
    <property type="nucleotide sequence ID" value="NZ_CP041692.1"/>
</dbReference>
<evidence type="ECO:0000256" key="9">
    <source>
        <dbReference type="SAM" id="MobiDB-lite"/>
    </source>
</evidence>
<name>A0A516PVN3_9ACTN</name>
<evidence type="ECO:0000256" key="5">
    <source>
        <dbReference type="ARBA" id="ARBA00022741"/>
    </source>
</evidence>
<evidence type="ECO:0000313" key="12">
    <source>
        <dbReference type="EMBL" id="QDP95182.1"/>
    </source>
</evidence>
<keyword evidence="7 10" id="KW-1133">Transmembrane helix</keyword>
<organism evidence="12 13">
    <name type="scientific">Microlunatus elymi</name>
    <dbReference type="NCBI Taxonomy" id="2596828"/>
    <lineage>
        <taxon>Bacteria</taxon>
        <taxon>Bacillati</taxon>
        <taxon>Actinomycetota</taxon>
        <taxon>Actinomycetes</taxon>
        <taxon>Propionibacteriales</taxon>
        <taxon>Propionibacteriaceae</taxon>
        <taxon>Microlunatus</taxon>
    </lineage>
</organism>
<dbReference type="Gene3D" id="3.40.50.300">
    <property type="entry name" value="P-loop containing nucleotide triphosphate hydrolases"/>
    <property type="match status" value="1"/>
</dbReference>
<dbReference type="InterPro" id="IPR033756">
    <property type="entry name" value="YlxH/NBP35"/>
</dbReference>
<evidence type="ECO:0000259" key="11">
    <source>
        <dbReference type="Pfam" id="PF02706"/>
    </source>
</evidence>
<feature type="compositionally biased region" description="Basic and acidic residues" evidence="9">
    <location>
        <begin position="468"/>
        <end position="478"/>
    </location>
</feature>
<evidence type="ECO:0000256" key="4">
    <source>
        <dbReference type="ARBA" id="ARBA00022692"/>
    </source>
</evidence>